<reference evidence="13" key="1">
    <citation type="journal article" date="2023" name="Arch. Microbiol.">
        <title>Desulfoferula mesophilus gen. nov. sp. nov., a mesophilic sulfate-reducing bacterium isolated from a brackish lake sediment.</title>
        <authorList>
            <person name="Watanabe T."/>
            <person name="Yabe T."/>
            <person name="Tsuji J.M."/>
            <person name="Fukui M."/>
        </authorList>
    </citation>
    <scope>NUCLEOTIDE SEQUENCE [LARGE SCALE GENOMIC DNA]</scope>
    <source>
        <strain evidence="13">12FAK</strain>
    </source>
</reference>
<evidence type="ECO:0000313" key="13">
    <source>
        <dbReference type="Proteomes" id="UP001366166"/>
    </source>
</evidence>
<dbReference type="PANTHER" id="PTHR24421:SF10">
    <property type="entry name" value="NITRATE_NITRITE SENSOR PROTEIN NARQ"/>
    <property type="match status" value="1"/>
</dbReference>
<name>A0AAU9ENY6_9BACT</name>
<dbReference type="InterPro" id="IPR000700">
    <property type="entry name" value="PAS-assoc_C"/>
</dbReference>
<feature type="transmembrane region" description="Helical" evidence="9">
    <location>
        <begin position="16"/>
        <end position="37"/>
    </location>
</feature>
<dbReference type="RefSeq" id="WP_338605384.1">
    <property type="nucleotide sequence ID" value="NZ_AP028679.1"/>
</dbReference>
<dbReference type="PANTHER" id="PTHR24421">
    <property type="entry name" value="NITRATE/NITRITE SENSOR PROTEIN NARX-RELATED"/>
    <property type="match status" value="1"/>
</dbReference>
<keyword evidence="6" id="KW-0418">Kinase</keyword>
<keyword evidence="3" id="KW-0597">Phosphoprotein</keyword>
<evidence type="ECO:0000256" key="2">
    <source>
        <dbReference type="ARBA" id="ARBA00012438"/>
    </source>
</evidence>
<gene>
    <name evidence="12" type="ORF">FAK_06960</name>
</gene>
<dbReference type="SMART" id="SM00091">
    <property type="entry name" value="PAS"/>
    <property type="match status" value="1"/>
</dbReference>
<dbReference type="Pfam" id="PF08448">
    <property type="entry name" value="PAS_4"/>
    <property type="match status" value="1"/>
</dbReference>
<feature type="domain" description="PAC" evidence="11">
    <location>
        <begin position="417"/>
        <end position="469"/>
    </location>
</feature>
<sequence>MPGREHKTRPPRRSQWVGYGALFLTILLGAIYSLAVFSTIRDQATEENKDATLVQAETATRFIAEQQDGLLNLLGVIASRDRLRQAVSAGDQVELDSFLQPVLALDTQISSVFLADTQGRYLTRVPKLGGDRELPPVGLLPPTPWVSGMEPSRCGTLEPCLIISVPVRGLDGEIAAYLGVTQPPVFWKNFFRQMAARPGRTYFLFDQDGRAVAAGLAKAELPAGALEDMASLVRRHLGPKERHWVGVVRLPGNGEQVFAAGASVPASGWSVVVIHDYQTAMAPNRAMFRSIFLFLALLLCCLVFLGGLLFTRYRAQERRLVSIRGEARHLEALVAERTADLELSTQRYLSLVQDLPDVVFELDQDGRFTFVSRAVERVLGLRPEEMLGQVHREFVLPQDRPKYDQQRALTEHDGLMNILALRHQTADGRVRWLSIHSRGLNDARGRSLGRRGVARDVTQQVLAEQRVRELSGQLINAQEEERKRLALDLHDEMGQLLSALKIGLQTLARNHEEARPDLDRLIRLTQEVMDRSRSLAYRLRPAILDNFGLTAALTDLCESLSEDGALEVITHLEKIDDRALGPAMKTTLFRFVQEALTNVIKHSQSAKAEVSLNSRDGLIRAEVRDFGRGFDVEKILEQGGGSRLGLLGMHERLNLVGGRLTIKTSTQGTVLVAEVHPGGQA</sequence>
<keyword evidence="9" id="KW-0472">Membrane</keyword>
<accession>A0AAU9ENY6</accession>
<dbReference type="InterPro" id="IPR035965">
    <property type="entry name" value="PAS-like_dom_sf"/>
</dbReference>
<evidence type="ECO:0000259" key="10">
    <source>
        <dbReference type="PROSITE" id="PS50112"/>
    </source>
</evidence>
<evidence type="ECO:0000256" key="7">
    <source>
        <dbReference type="ARBA" id="ARBA00022840"/>
    </source>
</evidence>
<feature type="domain" description="PAS" evidence="10">
    <location>
        <begin position="344"/>
        <end position="400"/>
    </location>
</feature>
<keyword evidence="4" id="KW-0808">Transferase</keyword>
<dbReference type="InterPro" id="IPR050482">
    <property type="entry name" value="Sensor_HK_TwoCompSys"/>
</dbReference>
<protein>
    <recommendedName>
        <fullName evidence="2">histidine kinase</fullName>
        <ecNumber evidence="2">2.7.13.3</ecNumber>
    </recommendedName>
</protein>
<evidence type="ECO:0000256" key="1">
    <source>
        <dbReference type="ARBA" id="ARBA00000085"/>
    </source>
</evidence>
<dbReference type="CDD" id="cd18773">
    <property type="entry name" value="PDC1_HK_sensor"/>
    <property type="match status" value="1"/>
</dbReference>
<dbReference type="KEGG" id="dmp:FAK_06960"/>
<evidence type="ECO:0000256" key="8">
    <source>
        <dbReference type="ARBA" id="ARBA00023012"/>
    </source>
</evidence>
<dbReference type="PROSITE" id="PS50112">
    <property type="entry name" value="PAS"/>
    <property type="match status" value="1"/>
</dbReference>
<dbReference type="GO" id="GO:0016020">
    <property type="term" value="C:membrane"/>
    <property type="evidence" value="ECO:0007669"/>
    <property type="project" value="InterPro"/>
</dbReference>
<dbReference type="Gene3D" id="1.20.5.1930">
    <property type="match status" value="1"/>
</dbReference>
<evidence type="ECO:0000256" key="5">
    <source>
        <dbReference type="ARBA" id="ARBA00022741"/>
    </source>
</evidence>
<keyword evidence="5" id="KW-0547">Nucleotide-binding</keyword>
<dbReference type="Proteomes" id="UP001366166">
    <property type="component" value="Chromosome"/>
</dbReference>
<dbReference type="InterPro" id="IPR003594">
    <property type="entry name" value="HATPase_dom"/>
</dbReference>
<dbReference type="Pfam" id="PF07730">
    <property type="entry name" value="HisKA_3"/>
    <property type="match status" value="1"/>
</dbReference>
<keyword evidence="8" id="KW-0902">Two-component regulatory system</keyword>
<proteinExistence type="predicted"/>
<dbReference type="EC" id="2.7.13.3" evidence="2"/>
<feature type="transmembrane region" description="Helical" evidence="9">
    <location>
        <begin position="291"/>
        <end position="310"/>
    </location>
</feature>
<dbReference type="SUPFAM" id="SSF55874">
    <property type="entry name" value="ATPase domain of HSP90 chaperone/DNA topoisomerase II/histidine kinase"/>
    <property type="match status" value="1"/>
</dbReference>
<dbReference type="Pfam" id="PF02518">
    <property type="entry name" value="HATPase_c"/>
    <property type="match status" value="1"/>
</dbReference>
<dbReference type="GO" id="GO:0000155">
    <property type="term" value="F:phosphorelay sensor kinase activity"/>
    <property type="evidence" value="ECO:0007669"/>
    <property type="project" value="InterPro"/>
</dbReference>
<dbReference type="CDD" id="cd16917">
    <property type="entry name" value="HATPase_UhpB-NarQ-NarX-like"/>
    <property type="match status" value="1"/>
</dbReference>
<comment type="catalytic activity">
    <reaction evidence="1">
        <text>ATP + protein L-histidine = ADP + protein N-phospho-L-histidine.</text>
        <dbReference type="EC" id="2.7.13.3"/>
    </reaction>
</comment>
<organism evidence="12 13">
    <name type="scientific">Desulfoferula mesophila</name>
    <dbReference type="NCBI Taxonomy" id="3058419"/>
    <lineage>
        <taxon>Bacteria</taxon>
        <taxon>Pseudomonadati</taxon>
        <taxon>Thermodesulfobacteriota</taxon>
        <taxon>Desulfarculia</taxon>
        <taxon>Desulfarculales</taxon>
        <taxon>Desulfarculaceae</taxon>
        <taxon>Desulfoferula</taxon>
    </lineage>
</organism>
<dbReference type="AlphaFoldDB" id="A0AAU9ENY6"/>
<evidence type="ECO:0000259" key="11">
    <source>
        <dbReference type="PROSITE" id="PS50113"/>
    </source>
</evidence>
<dbReference type="NCBIfam" id="TIGR00229">
    <property type="entry name" value="sensory_box"/>
    <property type="match status" value="1"/>
</dbReference>
<dbReference type="CDD" id="cd00130">
    <property type="entry name" value="PAS"/>
    <property type="match status" value="1"/>
</dbReference>
<dbReference type="Gene3D" id="3.30.565.10">
    <property type="entry name" value="Histidine kinase-like ATPase, C-terminal domain"/>
    <property type="match status" value="1"/>
</dbReference>
<evidence type="ECO:0000256" key="6">
    <source>
        <dbReference type="ARBA" id="ARBA00022777"/>
    </source>
</evidence>
<dbReference type="InterPro" id="IPR011712">
    <property type="entry name" value="Sig_transdc_His_kin_sub3_dim/P"/>
</dbReference>
<evidence type="ECO:0000256" key="4">
    <source>
        <dbReference type="ARBA" id="ARBA00022679"/>
    </source>
</evidence>
<keyword evidence="13" id="KW-1185">Reference proteome</keyword>
<dbReference type="EMBL" id="AP028679">
    <property type="protein sequence ID" value="BEQ13630.1"/>
    <property type="molecule type" value="Genomic_DNA"/>
</dbReference>
<dbReference type="SUPFAM" id="SSF55785">
    <property type="entry name" value="PYP-like sensor domain (PAS domain)"/>
    <property type="match status" value="1"/>
</dbReference>
<dbReference type="Gene3D" id="3.30.450.20">
    <property type="entry name" value="PAS domain"/>
    <property type="match status" value="2"/>
</dbReference>
<dbReference type="InterPro" id="IPR000014">
    <property type="entry name" value="PAS"/>
</dbReference>
<dbReference type="InterPro" id="IPR013656">
    <property type="entry name" value="PAS_4"/>
</dbReference>
<evidence type="ECO:0000313" key="12">
    <source>
        <dbReference type="EMBL" id="BEQ13630.1"/>
    </source>
</evidence>
<dbReference type="GO" id="GO:0046983">
    <property type="term" value="F:protein dimerization activity"/>
    <property type="evidence" value="ECO:0007669"/>
    <property type="project" value="InterPro"/>
</dbReference>
<keyword evidence="9" id="KW-0812">Transmembrane</keyword>
<dbReference type="GO" id="GO:0005524">
    <property type="term" value="F:ATP binding"/>
    <property type="evidence" value="ECO:0007669"/>
    <property type="project" value="UniProtKB-KW"/>
</dbReference>
<evidence type="ECO:0000256" key="3">
    <source>
        <dbReference type="ARBA" id="ARBA00022553"/>
    </source>
</evidence>
<keyword evidence="7" id="KW-0067">ATP-binding</keyword>
<evidence type="ECO:0000256" key="9">
    <source>
        <dbReference type="SAM" id="Phobius"/>
    </source>
</evidence>
<dbReference type="PROSITE" id="PS50113">
    <property type="entry name" value="PAC"/>
    <property type="match status" value="1"/>
</dbReference>
<keyword evidence="9" id="KW-1133">Transmembrane helix</keyword>
<dbReference type="InterPro" id="IPR036890">
    <property type="entry name" value="HATPase_C_sf"/>
</dbReference>